<proteinExistence type="predicted"/>
<name>A0A5E4PRV0_9NEOP</name>
<sequence>MNGLSLRISGGGRKPKNTLGFLPISFPQDAVQVYSKDNKYQKFLESTDADNQLTFLKGMLSENCEYVRENSGIKFLVVVYLYAEAKHPVKCFLSRYITRNNQIQDDFCEQLTEMIKGMIEHKCTEPKDYLDVLMKIAPCVENFPPGAVAIHNLQTQLVIYMKNCLNCCINTLW</sequence>
<organism evidence="1 2">
    <name type="scientific">Leptidea sinapis</name>
    <dbReference type="NCBI Taxonomy" id="189913"/>
    <lineage>
        <taxon>Eukaryota</taxon>
        <taxon>Metazoa</taxon>
        <taxon>Ecdysozoa</taxon>
        <taxon>Arthropoda</taxon>
        <taxon>Hexapoda</taxon>
        <taxon>Insecta</taxon>
        <taxon>Pterygota</taxon>
        <taxon>Neoptera</taxon>
        <taxon>Endopterygota</taxon>
        <taxon>Lepidoptera</taxon>
        <taxon>Glossata</taxon>
        <taxon>Ditrysia</taxon>
        <taxon>Papilionoidea</taxon>
        <taxon>Pieridae</taxon>
        <taxon>Dismorphiinae</taxon>
        <taxon>Leptidea</taxon>
    </lineage>
</organism>
<evidence type="ECO:0000313" key="2">
    <source>
        <dbReference type="Proteomes" id="UP000324832"/>
    </source>
</evidence>
<accession>A0A5E4PRV0</accession>
<gene>
    <name evidence="1" type="ORF">LSINAPIS_LOCUS2048</name>
</gene>
<evidence type="ECO:0000313" key="1">
    <source>
        <dbReference type="EMBL" id="VVC88764.1"/>
    </source>
</evidence>
<reference evidence="1 2" key="1">
    <citation type="submission" date="2017-07" db="EMBL/GenBank/DDBJ databases">
        <authorList>
            <person name="Talla V."/>
            <person name="Backstrom N."/>
        </authorList>
    </citation>
    <scope>NUCLEOTIDE SEQUENCE [LARGE SCALE GENOMIC DNA]</scope>
</reference>
<dbReference type="AlphaFoldDB" id="A0A5E4PRV0"/>
<dbReference type="EMBL" id="FZQP02000382">
    <property type="protein sequence ID" value="VVC88764.1"/>
    <property type="molecule type" value="Genomic_DNA"/>
</dbReference>
<protein>
    <submittedName>
        <fullName evidence="1">Uncharacterized protein</fullName>
    </submittedName>
</protein>
<dbReference type="Proteomes" id="UP000324832">
    <property type="component" value="Unassembled WGS sequence"/>
</dbReference>
<keyword evidence="2" id="KW-1185">Reference proteome</keyword>